<evidence type="ECO:0000313" key="1">
    <source>
        <dbReference type="EMBL" id="MBP2291839.1"/>
    </source>
</evidence>
<organism evidence="1 2">
    <name type="scientific">Azospirillum rugosum</name>
    <dbReference type="NCBI Taxonomy" id="416170"/>
    <lineage>
        <taxon>Bacteria</taxon>
        <taxon>Pseudomonadati</taxon>
        <taxon>Pseudomonadota</taxon>
        <taxon>Alphaproteobacteria</taxon>
        <taxon>Rhodospirillales</taxon>
        <taxon>Azospirillaceae</taxon>
        <taxon>Azospirillum</taxon>
    </lineage>
</organism>
<dbReference type="Proteomes" id="UP000781958">
    <property type="component" value="Unassembled WGS sequence"/>
</dbReference>
<dbReference type="EMBL" id="JAGINP010000004">
    <property type="protein sequence ID" value="MBP2291839.1"/>
    <property type="molecule type" value="Genomic_DNA"/>
</dbReference>
<keyword evidence="2" id="KW-1185">Reference proteome</keyword>
<evidence type="ECO:0000313" key="2">
    <source>
        <dbReference type="Proteomes" id="UP000781958"/>
    </source>
</evidence>
<comment type="caution">
    <text evidence="1">The sequence shown here is derived from an EMBL/GenBank/DDBJ whole genome shotgun (WGS) entry which is preliminary data.</text>
</comment>
<accession>A0ABS4SGZ6</accession>
<sequence>MPNVFRMPWITPEDYLAAERAAEVQDESPRVMFF</sequence>
<protein>
    <submittedName>
        <fullName evidence="1">Uncharacterized protein</fullName>
    </submittedName>
</protein>
<reference evidence="1 2" key="1">
    <citation type="submission" date="2021-03" db="EMBL/GenBank/DDBJ databases">
        <title>Genomic Encyclopedia of Type Strains, Phase III (KMG-III): the genomes of soil and plant-associated and newly described type strains.</title>
        <authorList>
            <person name="Whitman W."/>
        </authorList>
    </citation>
    <scope>NUCLEOTIDE SEQUENCE [LARGE SCALE GENOMIC DNA]</scope>
    <source>
        <strain evidence="1 2">IMMIB AFH-6</strain>
    </source>
</reference>
<name>A0ABS4SGZ6_9PROT</name>
<gene>
    <name evidence="1" type="ORF">J2851_001588</name>
</gene>
<proteinExistence type="predicted"/>